<accession>W7T158</accession>
<feature type="transmembrane region" description="Helical" evidence="2">
    <location>
        <begin position="106"/>
        <end position="127"/>
    </location>
</feature>
<sequence length="128" mass="14143">MHMRTNPYIKHRHSHPREEGSSAHQVNANKATARERSFPCPRAPLSQPPLPPPRRTGLITLRRLCFFRPWSLPSPSCALHCIETAVISSPAPLGARSVFAIPSHSCITFPPIMPFALLLLLSFSTAVS</sequence>
<gene>
    <name evidence="3" type="ORF">Naga_101657g2</name>
</gene>
<keyword evidence="4" id="KW-1185">Reference proteome</keyword>
<feature type="region of interest" description="Disordered" evidence="1">
    <location>
        <begin position="1"/>
        <end position="54"/>
    </location>
</feature>
<dbReference type="AlphaFoldDB" id="W7T158"/>
<comment type="caution">
    <text evidence="3">The sequence shown here is derived from an EMBL/GenBank/DDBJ whole genome shotgun (WGS) entry which is preliminary data.</text>
</comment>
<proteinExistence type="predicted"/>
<feature type="compositionally biased region" description="Basic residues" evidence="1">
    <location>
        <begin position="1"/>
        <end position="15"/>
    </location>
</feature>
<dbReference type="EMBL" id="AZIL01003072">
    <property type="protein sequence ID" value="EWM20447.1"/>
    <property type="molecule type" value="Genomic_DNA"/>
</dbReference>
<evidence type="ECO:0000256" key="1">
    <source>
        <dbReference type="SAM" id="MobiDB-lite"/>
    </source>
</evidence>
<protein>
    <submittedName>
        <fullName evidence="3">Uncharacterized protein</fullName>
    </submittedName>
</protein>
<dbReference type="Proteomes" id="UP000019335">
    <property type="component" value="Unassembled WGS sequence"/>
</dbReference>
<name>W7T158_9STRA</name>
<keyword evidence="2" id="KW-0812">Transmembrane</keyword>
<organism evidence="3 4">
    <name type="scientific">Nannochloropsis gaditana</name>
    <dbReference type="NCBI Taxonomy" id="72520"/>
    <lineage>
        <taxon>Eukaryota</taxon>
        <taxon>Sar</taxon>
        <taxon>Stramenopiles</taxon>
        <taxon>Ochrophyta</taxon>
        <taxon>Eustigmatophyceae</taxon>
        <taxon>Eustigmatales</taxon>
        <taxon>Monodopsidaceae</taxon>
        <taxon>Nannochloropsis</taxon>
    </lineage>
</organism>
<evidence type="ECO:0000313" key="4">
    <source>
        <dbReference type="Proteomes" id="UP000019335"/>
    </source>
</evidence>
<keyword evidence="2" id="KW-1133">Transmembrane helix</keyword>
<reference evidence="3 4" key="1">
    <citation type="journal article" date="2014" name="Mol. Plant">
        <title>Chromosome Scale Genome Assembly and Transcriptome Profiling of Nannochloropsis gaditana in Nitrogen Depletion.</title>
        <authorList>
            <person name="Corteggiani Carpinelli E."/>
            <person name="Telatin A."/>
            <person name="Vitulo N."/>
            <person name="Forcato C."/>
            <person name="D'Angelo M."/>
            <person name="Schiavon R."/>
            <person name="Vezzi A."/>
            <person name="Giacometti G.M."/>
            <person name="Morosinotto T."/>
            <person name="Valle G."/>
        </authorList>
    </citation>
    <scope>NUCLEOTIDE SEQUENCE [LARGE SCALE GENOMIC DNA]</scope>
    <source>
        <strain evidence="3 4">B-31</strain>
    </source>
</reference>
<evidence type="ECO:0000256" key="2">
    <source>
        <dbReference type="SAM" id="Phobius"/>
    </source>
</evidence>
<evidence type="ECO:0000313" key="3">
    <source>
        <dbReference type="EMBL" id="EWM20447.1"/>
    </source>
</evidence>
<keyword evidence="2" id="KW-0472">Membrane</keyword>